<dbReference type="Proteomes" id="UP000649955">
    <property type="component" value="Unassembled WGS sequence"/>
</dbReference>
<comment type="caution">
    <text evidence="7">The sequence shown here is derived from an EMBL/GenBank/DDBJ whole genome shotgun (WGS) entry which is preliminary data.</text>
</comment>
<organism evidence="7 8">
    <name type="scientific">Amycolatopsis bullii</name>
    <dbReference type="NCBI Taxonomy" id="941987"/>
    <lineage>
        <taxon>Bacteria</taxon>
        <taxon>Bacillati</taxon>
        <taxon>Actinomycetota</taxon>
        <taxon>Actinomycetes</taxon>
        <taxon>Pseudonocardiales</taxon>
        <taxon>Pseudonocardiaceae</taxon>
        <taxon>Amycolatopsis</taxon>
    </lineage>
</organism>
<sequence length="534" mass="57415">MYDYIIVGAGSAGCVLAARLTEDPDIRVCLVEAGPTDSHPNIQVPAAFAKLFRTQVDWDYDTHDEAQLNRRRVFLPRGRVLGGTSSMNAMAYARGNPYDYDSWNQPGWAYADLLPYFKRSEDNERGASAYHGAGGPLSVSENRSKNPSTAAFIAAATEAGFAANDDFNGPEQDGFGFYQVTQRNGRRCSTAAAFLHPVIDRPNLTVETNLQVHRVLIEDGRATGVVGYRLEDEIVLRAEREVLLSGGVYNSPQLLMLSGVGPADTLRKLGIPVVADNEEVGANLQDHALVPLILTHSQPISLLAAGEPANVELYQREGRGPLASNGPEAGGFVRTDSDLPAPDLQFFAAPGMLADSGLGPPTAHAISFGPAVATPRSRGRVHLASADPTAKPRIVHDYYADPSDLERTLIGLRMAMDIGRRPAMRLYNEGAFRYPESESDADLKSYARKYTQSIFHPTSTCAMGSVVDADLRVRGVDGLRVVDVSVMPEVGRGIPNATAIVVAEKAADLIRGIPAPEAAELPEARVLAAADRGR</sequence>
<comment type="similarity">
    <text evidence="2 5">Belongs to the GMC oxidoreductase family.</text>
</comment>
<dbReference type="InterPro" id="IPR000172">
    <property type="entry name" value="GMC_OxRdtase_N"/>
</dbReference>
<evidence type="ECO:0000313" key="8">
    <source>
        <dbReference type="Proteomes" id="UP000649955"/>
    </source>
</evidence>
<reference evidence="8" key="1">
    <citation type="journal article" date="2019" name="Int. J. Syst. Evol. Microbiol.">
        <title>The Global Catalogue of Microorganisms (GCM) 10K type strain sequencing project: providing services to taxonomists for standard genome sequencing and annotation.</title>
        <authorList>
            <consortium name="The Broad Institute Genomics Platform"/>
            <consortium name="The Broad Institute Genome Sequencing Center for Infectious Disease"/>
            <person name="Wu L."/>
            <person name="Ma J."/>
        </authorList>
    </citation>
    <scope>NUCLEOTIDE SEQUENCE [LARGE SCALE GENOMIC DNA]</scope>
    <source>
        <strain evidence="8">CGMCC 4.7680</strain>
    </source>
</reference>
<keyword evidence="8" id="KW-1185">Reference proteome</keyword>
<protein>
    <submittedName>
        <fullName evidence="7">Choline dehydrogenase</fullName>
    </submittedName>
</protein>
<dbReference type="SUPFAM" id="SSF51905">
    <property type="entry name" value="FAD/NAD(P)-binding domain"/>
    <property type="match status" value="1"/>
</dbReference>
<comment type="cofactor">
    <cofactor evidence="1">
        <name>FAD</name>
        <dbReference type="ChEBI" id="CHEBI:57692"/>
    </cofactor>
</comment>
<evidence type="ECO:0000256" key="5">
    <source>
        <dbReference type="RuleBase" id="RU003968"/>
    </source>
</evidence>
<dbReference type="EMBL" id="BNAW01000003">
    <property type="protein sequence ID" value="GHF98863.1"/>
    <property type="molecule type" value="Genomic_DNA"/>
</dbReference>
<dbReference type="InterPro" id="IPR007867">
    <property type="entry name" value="GMC_OxRtase_C"/>
</dbReference>
<evidence type="ECO:0000256" key="4">
    <source>
        <dbReference type="ARBA" id="ARBA00022827"/>
    </source>
</evidence>
<dbReference type="PROSITE" id="PS00623">
    <property type="entry name" value="GMC_OXRED_1"/>
    <property type="match status" value="1"/>
</dbReference>
<evidence type="ECO:0000256" key="3">
    <source>
        <dbReference type="ARBA" id="ARBA00022630"/>
    </source>
</evidence>
<gene>
    <name evidence="7" type="primary">betA</name>
    <name evidence="7" type="ORF">GCM10017567_12100</name>
</gene>
<feature type="domain" description="Glucose-methanol-choline oxidoreductase N-terminal" evidence="6">
    <location>
        <begin position="78"/>
        <end position="101"/>
    </location>
</feature>
<keyword evidence="4 5" id="KW-0274">FAD</keyword>
<keyword evidence="3 5" id="KW-0285">Flavoprotein</keyword>
<evidence type="ECO:0000313" key="7">
    <source>
        <dbReference type="EMBL" id="GHF98863.1"/>
    </source>
</evidence>
<name>A0ABQ3K2B7_9PSEU</name>
<accession>A0ABQ3K2B7</accession>
<proteinExistence type="inferred from homology"/>
<dbReference type="InterPro" id="IPR012132">
    <property type="entry name" value="GMC_OxRdtase"/>
</dbReference>
<dbReference type="Gene3D" id="3.30.560.10">
    <property type="entry name" value="Glucose Oxidase, domain 3"/>
    <property type="match status" value="1"/>
</dbReference>
<dbReference type="Pfam" id="PF05199">
    <property type="entry name" value="GMC_oxred_C"/>
    <property type="match status" value="1"/>
</dbReference>
<dbReference type="Gene3D" id="3.50.50.60">
    <property type="entry name" value="FAD/NAD(P)-binding domain"/>
    <property type="match status" value="1"/>
</dbReference>
<dbReference type="RefSeq" id="WP_191307022.1">
    <property type="nucleotide sequence ID" value="NZ_BNAW01000003.1"/>
</dbReference>
<evidence type="ECO:0000259" key="6">
    <source>
        <dbReference type="PROSITE" id="PS00623"/>
    </source>
</evidence>
<dbReference type="PANTHER" id="PTHR11552:SF147">
    <property type="entry name" value="CHOLINE DEHYDROGENASE, MITOCHONDRIAL"/>
    <property type="match status" value="1"/>
</dbReference>
<dbReference type="Pfam" id="PF00732">
    <property type="entry name" value="GMC_oxred_N"/>
    <property type="match status" value="1"/>
</dbReference>
<dbReference type="PIRSF" id="PIRSF000137">
    <property type="entry name" value="Alcohol_oxidase"/>
    <property type="match status" value="1"/>
</dbReference>
<dbReference type="InterPro" id="IPR036188">
    <property type="entry name" value="FAD/NAD-bd_sf"/>
</dbReference>
<evidence type="ECO:0000256" key="1">
    <source>
        <dbReference type="ARBA" id="ARBA00001974"/>
    </source>
</evidence>
<dbReference type="SUPFAM" id="SSF54373">
    <property type="entry name" value="FAD-linked reductases, C-terminal domain"/>
    <property type="match status" value="1"/>
</dbReference>
<dbReference type="PANTHER" id="PTHR11552">
    <property type="entry name" value="GLUCOSE-METHANOL-CHOLINE GMC OXIDOREDUCTASE"/>
    <property type="match status" value="1"/>
</dbReference>
<evidence type="ECO:0000256" key="2">
    <source>
        <dbReference type="ARBA" id="ARBA00010790"/>
    </source>
</evidence>